<gene>
    <name evidence="6" type="primary">LOC111130079</name>
</gene>
<evidence type="ECO:0000313" key="5">
    <source>
        <dbReference type="Proteomes" id="UP000694844"/>
    </source>
</evidence>
<feature type="compositionally biased region" description="Basic and acidic residues" evidence="4">
    <location>
        <begin position="41"/>
        <end position="50"/>
    </location>
</feature>
<dbReference type="Pfam" id="PF05361">
    <property type="entry name" value="PP1_inhibitor"/>
    <property type="match status" value="1"/>
</dbReference>
<sequence>MATYTEYSQANSVDSYRNTPQKNLSTDRQNSAEAHVSFNHKNKEEEKDKRQKYLTAKYGQHQMMLIRKRLAVEDWLYDKLRELHNCQDDSEDHDCELDLEDVLNLDTDVEKRQYAQKMLVKAQVSREEVQRFIDELIQKSKTL</sequence>
<dbReference type="GO" id="GO:0004865">
    <property type="term" value="F:protein serine/threonine phosphatase inhibitor activity"/>
    <property type="evidence" value="ECO:0007669"/>
    <property type="project" value="TreeGrafter"/>
</dbReference>
<dbReference type="GO" id="GO:0005737">
    <property type="term" value="C:cytoplasm"/>
    <property type="evidence" value="ECO:0007669"/>
    <property type="project" value="InterPro"/>
</dbReference>
<keyword evidence="5" id="KW-1185">Reference proteome</keyword>
<dbReference type="PANTHER" id="PTHR16188:SF14">
    <property type="entry name" value="GEO07393P1"/>
    <property type="match status" value="1"/>
</dbReference>
<protein>
    <submittedName>
        <fullName evidence="6">Protein phosphatase 1 regulatory subunit 14C-like</fullName>
    </submittedName>
</protein>
<feature type="compositionally biased region" description="Polar residues" evidence="4">
    <location>
        <begin position="1"/>
        <end position="32"/>
    </location>
</feature>
<dbReference type="OrthoDB" id="8193882at2759"/>
<dbReference type="Proteomes" id="UP000694844">
    <property type="component" value="Chromosome 4"/>
</dbReference>
<dbReference type="InterPro" id="IPR036658">
    <property type="entry name" value="CPI-17_sf"/>
</dbReference>
<dbReference type="RefSeq" id="XP_022332477.1">
    <property type="nucleotide sequence ID" value="XM_022476769.1"/>
</dbReference>
<name>A0A8B8DW61_CRAVI</name>
<evidence type="ECO:0000313" key="6">
    <source>
        <dbReference type="RefSeq" id="XP_022332477.1"/>
    </source>
</evidence>
<dbReference type="KEGG" id="cvn:111130079"/>
<dbReference type="InterPro" id="IPR008025">
    <property type="entry name" value="CPI-17"/>
</dbReference>
<feature type="region of interest" description="Disordered" evidence="4">
    <location>
        <begin position="1"/>
        <end position="50"/>
    </location>
</feature>
<evidence type="ECO:0000256" key="2">
    <source>
        <dbReference type="ARBA" id="ARBA00022553"/>
    </source>
</evidence>
<comment type="similarity">
    <text evidence="1">Belongs to the PP1 inhibitor family.</text>
</comment>
<organism evidence="5 6">
    <name type="scientific">Crassostrea virginica</name>
    <name type="common">Eastern oyster</name>
    <dbReference type="NCBI Taxonomy" id="6565"/>
    <lineage>
        <taxon>Eukaryota</taxon>
        <taxon>Metazoa</taxon>
        <taxon>Spiralia</taxon>
        <taxon>Lophotrochozoa</taxon>
        <taxon>Mollusca</taxon>
        <taxon>Bivalvia</taxon>
        <taxon>Autobranchia</taxon>
        <taxon>Pteriomorphia</taxon>
        <taxon>Ostreida</taxon>
        <taxon>Ostreoidea</taxon>
        <taxon>Ostreidae</taxon>
        <taxon>Crassostrea</taxon>
    </lineage>
</organism>
<evidence type="ECO:0000256" key="3">
    <source>
        <dbReference type="ARBA" id="ARBA00023272"/>
    </source>
</evidence>
<dbReference type="Gene3D" id="1.10.150.220">
    <property type="entry name" value="CPI-17"/>
    <property type="match status" value="1"/>
</dbReference>
<accession>A0A8B8DW61</accession>
<dbReference type="AlphaFoldDB" id="A0A8B8DW61"/>
<proteinExistence type="inferred from homology"/>
<dbReference type="PANTHER" id="PTHR16188">
    <property type="entry name" value="PROTEIN PHOSPHATASE 1 INHIBITOR POTENTIATED BY PROTEIN KINASE C"/>
    <property type="match status" value="1"/>
</dbReference>
<dbReference type="SUPFAM" id="SSF81790">
    <property type="entry name" value="Myosin phosphatase inhibitor 17kDa protein, CPI-17"/>
    <property type="match status" value="1"/>
</dbReference>
<evidence type="ECO:0000256" key="4">
    <source>
        <dbReference type="SAM" id="MobiDB-lite"/>
    </source>
</evidence>
<keyword evidence="3" id="KW-0650">Protein phosphatase inhibitor</keyword>
<keyword evidence="2" id="KW-0597">Phosphoprotein</keyword>
<dbReference type="GeneID" id="111130079"/>
<reference evidence="6" key="1">
    <citation type="submission" date="2025-08" db="UniProtKB">
        <authorList>
            <consortium name="RefSeq"/>
        </authorList>
    </citation>
    <scope>IDENTIFICATION</scope>
    <source>
        <tissue evidence="6">Whole sample</tissue>
    </source>
</reference>
<evidence type="ECO:0000256" key="1">
    <source>
        <dbReference type="ARBA" id="ARBA00005483"/>
    </source>
</evidence>